<keyword evidence="2" id="KW-1185">Reference proteome</keyword>
<comment type="caution">
    <text evidence="1">The sequence shown here is derived from an EMBL/GenBank/DDBJ whole genome shotgun (WGS) entry which is preliminary data.</text>
</comment>
<gene>
    <name evidence="1" type="primary">MNN4_2</name>
    <name evidence="1" type="ORF">N8T08_009863</name>
</gene>
<name>A0ACC3ATU1_9EURO</name>
<evidence type="ECO:0000313" key="2">
    <source>
        <dbReference type="Proteomes" id="UP001177260"/>
    </source>
</evidence>
<dbReference type="Proteomes" id="UP001177260">
    <property type="component" value="Unassembled WGS sequence"/>
</dbReference>
<organism evidence="1 2">
    <name type="scientific">Aspergillus melleus</name>
    <dbReference type="NCBI Taxonomy" id="138277"/>
    <lineage>
        <taxon>Eukaryota</taxon>
        <taxon>Fungi</taxon>
        <taxon>Dikarya</taxon>
        <taxon>Ascomycota</taxon>
        <taxon>Pezizomycotina</taxon>
        <taxon>Eurotiomycetes</taxon>
        <taxon>Eurotiomycetidae</taxon>
        <taxon>Eurotiales</taxon>
        <taxon>Aspergillaceae</taxon>
        <taxon>Aspergillus</taxon>
        <taxon>Aspergillus subgen. Circumdati</taxon>
    </lineage>
</organism>
<reference evidence="1 2" key="1">
    <citation type="journal article" date="2023" name="ACS Omega">
        <title>Identification of the Neoaspergillic Acid Biosynthesis Gene Cluster by Establishing an In Vitro CRISPR-Ribonucleoprotein Genetic System in Aspergillus melleus.</title>
        <authorList>
            <person name="Yuan B."/>
            <person name="Grau M.F."/>
            <person name="Murata R.M."/>
            <person name="Torok T."/>
            <person name="Venkateswaran K."/>
            <person name="Stajich J.E."/>
            <person name="Wang C.C.C."/>
        </authorList>
    </citation>
    <scope>NUCLEOTIDE SEQUENCE [LARGE SCALE GENOMIC DNA]</scope>
    <source>
        <strain evidence="1 2">IMV 1140</strain>
    </source>
</reference>
<protein>
    <submittedName>
        <fullName evidence="1">Mannosyltransferase</fullName>
    </submittedName>
</protein>
<sequence>MISRGVFACVCALWAALAVAYPDPFEGIAERSTDSTLNPRDRDLLWEKYGLNKSAEFKYFHEPGRDDILGHYDTRFFTEPVPDEERSQTLTHMIRAYLNFFEDNGLETWIAHGTLLGWWWNGKVMPWDWDIDTQVTDTTLLRLADRYNQTIVRYKPRRRDPELSYLLDINPWARQRQRGQGLNIIDARWIDMRTGLYIDITGLSHLDSNNPDMWQCKNNHKYQTDDIYPLRRTSFEGVSAKVPFQYKAVLIDEYNDKALTSTHFHNHTWRPNLEEWVLDEPSSEKDGKDDRHGKPHPIALPPAATLQDLASLLSSTLHIPIENQKLLISPKPGLQKPPFAATRLDALIPLDSPRLKITLLGTPAQDIAELNAQGEATRRRDEARTAALSASRQQQRKATASRSRNGGIHTLSGGGSDSYTFHRLLPLSYLPNPSRSQQFLARLRDDPGIRAAMAKHRFSVPVLTEMDPVEHTTRDSRTLGLNRNKGEVIELRLRTDAYDGYRDYRTIRKTLCHELAHCVFSDHDRDFWDLTAQIEREVERADWKHGGRRVTEEDFYNPGDWQDMEDRGEVVDECGWTGGEFVLGGGGGGGGGGGNSGSAGGGDVGGSRSRREMMARAAEERMRKEREKDA</sequence>
<accession>A0ACC3ATU1</accession>
<dbReference type="EMBL" id="JAOPJF010000075">
    <property type="protein sequence ID" value="KAK1140761.1"/>
    <property type="molecule type" value="Genomic_DNA"/>
</dbReference>
<keyword evidence="1" id="KW-0328">Glycosyltransferase</keyword>
<proteinExistence type="predicted"/>
<evidence type="ECO:0000313" key="1">
    <source>
        <dbReference type="EMBL" id="KAK1140761.1"/>
    </source>
</evidence>
<keyword evidence="1" id="KW-0808">Transferase</keyword>